<dbReference type="OrthoDB" id="5920460at2759"/>
<name>A0A9P6KXJ7_9MICR</name>
<dbReference type="Gene3D" id="3.10.10.10">
    <property type="entry name" value="HIV Type 1 Reverse Transcriptase, subunit A, domain 1"/>
    <property type="match status" value="1"/>
</dbReference>
<keyword evidence="7" id="KW-0695">RNA-directed DNA polymerase</keyword>
<dbReference type="Pfam" id="PF00078">
    <property type="entry name" value="RVT_1"/>
    <property type="match status" value="1"/>
</dbReference>
<sequence length="484" mass="55436">VCNPLVMENIGYVILGMDVLREHGTLLIDTLMEKVKAKSEPKAVTLVNECDIVAEHADLFRTEIGDMNLCTAGTHTIDTGDHKPVYSRNSRIALAYESAMDEEIRKLLRLGIIRESKSPWCSRITPADKKDGTVRVCVDYRRINAITRKDTYPLPRIDELLDDISGAEYFSCLDATSGYYQIAMNERDKEKTAFSWKGGLYEYNRMPFGLCNAPATFQRAMDNIFRKENRRFVIPYLDDIIIYSRNREEHESHLKIVLNKIKAAGLSLNKKKCKFFKKEVKILGYVVAKGVIKADPEKIEAIRKYPRPGSIKELRSFLGTVNYNREFIKDFATLTAPLYDILKGEKKNSTKKITWDEGKQTAFENIKRVLCNNTERAQPDKDGHFILTTDASETGIGAVLAQRNDKGAEKMIAAFSKTFDKCQKNYSVTDKELLGVVKGIENFRHYLLGREFTLRTDHRALTYLWQTKTPGSRLMRWSLKLSEY</sequence>
<dbReference type="Pfam" id="PF17917">
    <property type="entry name" value="RT_RNaseH"/>
    <property type="match status" value="1"/>
</dbReference>
<dbReference type="SUPFAM" id="SSF56672">
    <property type="entry name" value="DNA/RNA polymerases"/>
    <property type="match status" value="1"/>
</dbReference>
<dbReference type="GO" id="GO:0006508">
    <property type="term" value="P:proteolysis"/>
    <property type="evidence" value="ECO:0007669"/>
    <property type="project" value="UniProtKB-KW"/>
</dbReference>
<dbReference type="GO" id="GO:0003964">
    <property type="term" value="F:RNA-directed DNA polymerase activity"/>
    <property type="evidence" value="ECO:0007669"/>
    <property type="project" value="UniProtKB-KW"/>
</dbReference>
<gene>
    <name evidence="9" type="primary">pol_18</name>
    <name evidence="9" type="ORF">NGRA_3384</name>
</gene>
<evidence type="ECO:0000313" key="9">
    <source>
        <dbReference type="EMBL" id="KAF9752808.1"/>
    </source>
</evidence>
<keyword evidence="4" id="KW-0540">Nuclease</keyword>
<feature type="non-terminal residue" evidence="9">
    <location>
        <position position="1"/>
    </location>
</feature>
<dbReference type="InterPro" id="IPR000477">
    <property type="entry name" value="RT_dom"/>
</dbReference>
<dbReference type="FunFam" id="3.10.20.370:FF:000001">
    <property type="entry name" value="Retrovirus-related Pol polyprotein from transposon 17.6-like protein"/>
    <property type="match status" value="1"/>
</dbReference>
<evidence type="ECO:0000256" key="7">
    <source>
        <dbReference type="ARBA" id="ARBA00022918"/>
    </source>
</evidence>
<evidence type="ECO:0000256" key="5">
    <source>
        <dbReference type="ARBA" id="ARBA00022759"/>
    </source>
</evidence>
<dbReference type="InterPro" id="IPR041373">
    <property type="entry name" value="RT_RNaseH"/>
</dbReference>
<comment type="caution">
    <text evidence="9">The sequence shown here is derived from an EMBL/GenBank/DDBJ whole genome shotgun (WGS) entry which is preliminary data.</text>
</comment>
<evidence type="ECO:0000256" key="1">
    <source>
        <dbReference type="ARBA" id="ARBA00022670"/>
    </source>
</evidence>
<dbReference type="PANTHER" id="PTHR37984:SF5">
    <property type="entry name" value="PROTEIN NYNRIN-LIKE"/>
    <property type="match status" value="1"/>
</dbReference>
<dbReference type="Proteomes" id="UP000740883">
    <property type="component" value="Unassembled WGS sequence"/>
</dbReference>
<keyword evidence="5" id="KW-0255">Endonuclease</keyword>
<dbReference type="PANTHER" id="PTHR37984">
    <property type="entry name" value="PROTEIN CBG26694"/>
    <property type="match status" value="1"/>
</dbReference>
<protein>
    <submittedName>
        <fullName evidence="9">Retrovirus-related Pol polyprotein from transposon</fullName>
    </submittedName>
</protein>
<evidence type="ECO:0000256" key="4">
    <source>
        <dbReference type="ARBA" id="ARBA00022722"/>
    </source>
</evidence>
<keyword evidence="1" id="KW-0645">Protease</keyword>
<dbReference type="AlphaFoldDB" id="A0A9P6KXJ7"/>
<evidence type="ECO:0000313" key="10">
    <source>
        <dbReference type="Proteomes" id="UP000740883"/>
    </source>
</evidence>
<evidence type="ECO:0000256" key="3">
    <source>
        <dbReference type="ARBA" id="ARBA00022695"/>
    </source>
</evidence>
<proteinExistence type="predicted"/>
<feature type="domain" description="Reverse transcriptase" evidence="8">
    <location>
        <begin position="108"/>
        <end position="287"/>
    </location>
</feature>
<dbReference type="GO" id="GO:0008233">
    <property type="term" value="F:peptidase activity"/>
    <property type="evidence" value="ECO:0007669"/>
    <property type="project" value="UniProtKB-KW"/>
</dbReference>
<evidence type="ECO:0000256" key="2">
    <source>
        <dbReference type="ARBA" id="ARBA00022679"/>
    </source>
</evidence>
<dbReference type="FunFam" id="3.30.70.270:FF:000020">
    <property type="entry name" value="Transposon Tf2-6 polyprotein-like Protein"/>
    <property type="match status" value="1"/>
</dbReference>
<keyword evidence="6" id="KW-0378">Hydrolase</keyword>
<keyword evidence="3" id="KW-0548">Nucleotidyltransferase</keyword>
<keyword evidence="10" id="KW-1185">Reference proteome</keyword>
<dbReference type="EMBL" id="SBJO01000978">
    <property type="protein sequence ID" value="KAF9752808.1"/>
    <property type="molecule type" value="Genomic_DNA"/>
</dbReference>
<dbReference type="FunFam" id="3.10.10.10:FF:000007">
    <property type="entry name" value="Retrovirus-related Pol polyprotein from transposon 17.6-like Protein"/>
    <property type="match status" value="1"/>
</dbReference>
<keyword evidence="2" id="KW-0808">Transferase</keyword>
<dbReference type="Gene3D" id="3.10.20.370">
    <property type="match status" value="1"/>
</dbReference>
<feature type="non-terminal residue" evidence="9">
    <location>
        <position position="484"/>
    </location>
</feature>
<dbReference type="CDD" id="cd01647">
    <property type="entry name" value="RT_LTR"/>
    <property type="match status" value="1"/>
</dbReference>
<evidence type="ECO:0000259" key="8">
    <source>
        <dbReference type="PROSITE" id="PS50878"/>
    </source>
</evidence>
<dbReference type="GO" id="GO:0004519">
    <property type="term" value="F:endonuclease activity"/>
    <property type="evidence" value="ECO:0007669"/>
    <property type="project" value="UniProtKB-KW"/>
</dbReference>
<accession>A0A9P6KXJ7</accession>
<evidence type="ECO:0000256" key="6">
    <source>
        <dbReference type="ARBA" id="ARBA00022801"/>
    </source>
</evidence>
<dbReference type="Gene3D" id="3.30.70.270">
    <property type="match status" value="2"/>
</dbReference>
<dbReference type="InterPro" id="IPR043502">
    <property type="entry name" value="DNA/RNA_pol_sf"/>
</dbReference>
<reference evidence="9 10" key="1">
    <citation type="journal article" date="2020" name="Genome Biol. Evol.">
        <title>Comparative genomics of strictly vertically transmitted, feminizing microsporidia endosymbionts of amphipod crustaceans.</title>
        <authorList>
            <person name="Cormier A."/>
            <person name="Chebbi M.A."/>
            <person name="Giraud I."/>
            <person name="Wattier R."/>
            <person name="Teixeira M."/>
            <person name="Gilbert C."/>
            <person name="Rigaud T."/>
            <person name="Cordaux R."/>
        </authorList>
    </citation>
    <scope>NUCLEOTIDE SEQUENCE [LARGE SCALE GENOMIC DNA]</scope>
    <source>
        <strain evidence="9 10">Ou3-Ou53</strain>
    </source>
</reference>
<dbReference type="InterPro" id="IPR050951">
    <property type="entry name" value="Retrovirus_Pol_polyprotein"/>
</dbReference>
<dbReference type="PROSITE" id="PS50878">
    <property type="entry name" value="RT_POL"/>
    <property type="match status" value="1"/>
</dbReference>
<dbReference type="CDD" id="cd09274">
    <property type="entry name" value="RNase_HI_RT_Ty3"/>
    <property type="match status" value="1"/>
</dbReference>
<dbReference type="InterPro" id="IPR043128">
    <property type="entry name" value="Rev_trsase/Diguanyl_cyclase"/>
</dbReference>
<organism evidence="9 10">
    <name type="scientific">Nosema granulosis</name>
    <dbReference type="NCBI Taxonomy" id="83296"/>
    <lineage>
        <taxon>Eukaryota</taxon>
        <taxon>Fungi</taxon>
        <taxon>Fungi incertae sedis</taxon>
        <taxon>Microsporidia</taxon>
        <taxon>Nosematidae</taxon>
        <taxon>Nosema</taxon>
    </lineage>
</organism>